<protein>
    <recommendedName>
        <fullName evidence="1">At1g61320/AtMIF1 LRR domain-containing protein</fullName>
    </recommendedName>
</protein>
<proteinExistence type="predicted"/>
<name>A0A0A8YMW1_ARUDO</name>
<dbReference type="EMBL" id="GBRH01269901">
    <property type="protein sequence ID" value="JAD27994.1"/>
    <property type="molecule type" value="Transcribed_RNA"/>
</dbReference>
<reference evidence="2" key="1">
    <citation type="submission" date="2014-09" db="EMBL/GenBank/DDBJ databases">
        <authorList>
            <person name="Magalhaes I.L.F."/>
            <person name="Oliveira U."/>
            <person name="Santos F.R."/>
            <person name="Vidigal T.H.D.A."/>
            <person name="Brescovit A.D."/>
            <person name="Santos A.J."/>
        </authorList>
    </citation>
    <scope>NUCLEOTIDE SEQUENCE</scope>
    <source>
        <tissue evidence="2">Shoot tissue taken approximately 20 cm above the soil surface</tissue>
    </source>
</reference>
<dbReference type="AlphaFoldDB" id="A0A0A8YMW1"/>
<dbReference type="Pfam" id="PF23622">
    <property type="entry name" value="LRR_At1g61320_AtMIF1"/>
    <property type="match status" value="1"/>
</dbReference>
<sequence length="39" mass="4606">MHRDILVEAHRAILAIRRYIEPKVPPTVKLHVLEPCRFS</sequence>
<evidence type="ECO:0000259" key="1">
    <source>
        <dbReference type="Pfam" id="PF23622"/>
    </source>
</evidence>
<organism evidence="2">
    <name type="scientific">Arundo donax</name>
    <name type="common">Giant reed</name>
    <name type="synonym">Donax arundinaceus</name>
    <dbReference type="NCBI Taxonomy" id="35708"/>
    <lineage>
        <taxon>Eukaryota</taxon>
        <taxon>Viridiplantae</taxon>
        <taxon>Streptophyta</taxon>
        <taxon>Embryophyta</taxon>
        <taxon>Tracheophyta</taxon>
        <taxon>Spermatophyta</taxon>
        <taxon>Magnoliopsida</taxon>
        <taxon>Liliopsida</taxon>
        <taxon>Poales</taxon>
        <taxon>Poaceae</taxon>
        <taxon>PACMAD clade</taxon>
        <taxon>Arundinoideae</taxon>
        <taxon>Arundineae</taxon>
        <taxon>Arundo</taxon>
    </lineage>
</organism>
<evidence type="ECO:0000313" key="2">
    <source>
        <dbReference type="EMBL" id="JAD27994.1"/>
    </source>
</evidence>
<accession>A0A0A8YMW1</accession>
<feature type="domain" description="At1g61320/AtMIF1 LRR" evidence="1">
    <location>
        <begin position="1"/>
        <end position="36"/>
    </location>
</feature>
<dbReference type="InterPro" id="IPR055357">
    <property type="entry name" value="LRR_At1g61320_AtMIF1"/>
</dbReference>
<reference evidence="2" key="2">
    <citation type="journal article" date="2015" name="Data Brief">
        <title>Shoot transcriptome of the giant reed, Arundo donax.</title>
        <authorList>
            <person name="Barrero R.A."/>
            <person name="Guerrero F.D."/>
            <person name="Moolhuijzen P."/>
            <person name="Goolsby J.A."/>
            <person name="Tidwell J."/>
            <person name="Bellgard S.E."/>
            <person name="Bellgard M.I."/>
        </authorList>
    </citation>
    <scope>NUCLEOTIDE SEQUENCE</scope>
    <source>
        <tissue evidence="2">Shoot tissue taken approximately 20 cm above the soil surface</tissue>
    </source>
</reference>